<accession>A0A645BEX4</accession>
<organism evidence="1">
    <name type="scientific">bioreactor metagenome</name>
    <dbReference type="NCBI Taxonomy" id="1076179"/>
    <lineage>
        <taxon>unclassified sequences</taxon>
        <taxon>metagenomes</taxon>
        <taxon>ecological metagenomes</taxon>
    </lineage>
</organism>
<protein>
    <submittedName>
        <fullName evidence="1">Uncharacterized protein</fullName>
    </submittedName>
</protein>
<evidence type="ECO:0000313" key="1">
    <source>
        <dbReference type="EMBL" id="MPM64005.1"/>
    </source>
</evidence>
<proteinExistence type="predicted"/>
<comment type="caution">
    <text evidence="1">The sequence shown here is derived from an EMBL/GenBank/DDBJ whole genome shotgun (WGS) entry which is preliminary data.</text>
</comment>
<reference evidence="1" key="1">
    <citation type="submission" date="2019-08" db="EMBL/GenBank/DDBJ databases">
        <authorList>
            <person name="Kucharzyk K."/>
            <person name="Murdoch R.W."/>
            <person name="Higgins S."/>
            <person name="Loffler F."/>
        </authorList>
    </citation>
    <scope>NUCLEOTIDE SEQUENCE</scope>
</reference>
<name>A0A645BEX4_9ZZZZ</name>
<dbReference type="EMBL" id="VSSQ01019725">
    <property type="protein sequence ID" value="MPM64005.1"/>
    <property type="molecule type" value="Genomic_DNA"/>
</dbReference>
<dbReference type="AlphaFoldDB" id="A0A645BEX4"/>
<sequence>MRVPVVVDSVGGFQRSENEVQHLFTDLLKWRIVDARFDHANLGQYGSQRTDEVP</sequence>
<gene>
    <name evidence="1" type="ORF">SDC9_110890</name>
</gene>